<proteinExistence type="predicted"/>
<evidence type="ECO:0000313" key="3">
    <source>
        <dbReference type="EMBL" id="KAB2618302.1"/>
    </source>
</evidence>
<feature type="transmembrane region" description="Helical" evidence="1">
    <location>
        <begin position="89"/>
        <end position="107"/>
    </location>
</feature>
<reference evidence="4" key="2">
    <citation type="submission" date="2019-10" db="EMBL/GenBank/DDBJ databases">
        <title>A de novo genome assembly of a pear dwarfing rootstock.</title>
        <authorList>
            <person name="Wang F."/>
            <person name="Wang J."/>
            <person name="Li S."/>
            <person name="Zhang Y."/>
            <person name="Fang M."/>
            <person name="Ma L."/>
            <person name="Zhao Y."/>
            <person name="Jiang S."/>
        </authorList>
    </citation>
    <scope>NUCLEOTIDE SEQUENCE [LARGE SCALE GENOMIC DNA]</scope>
</reference>
<evidence type="ECO:0000256" key="2">
    <source>
        <dbReference type="SAM" id="SignalP"/>
    </source>
</evidence>
<reference evidence="3 4" key="1">
    <citation type="submission" date="2019-09" db="EMBL/GenBank/DDBJ databases">
        <authorList>
            <person name="Ou C."/>
        </authorList>
    </citation>
    <scope>NUCLEOTIDE SEQUENCE [LARGE SCALE GENOMIC DNA]</scope>
    <source>
        <strain evidence="3">S2</strain>
        <tissue evidence="3">Leaf</tissue>
    </source>
</reference>
<name>A0A5N5GX69_9ROSA</name>
<feature type="chain" id="PRO_5024312130" description="Transmembrane protein" evidence="2">
    <location>
        <begin position="20"/>
        <end position="108"/>
    </location>
</feature>
<keyword evidence="1" id="KW-0812">Transmembrane</keyword>
<dbReference type="EMBL" id="SMOL01000401">
    <property type="protein sequence ID" value="KAB2618302.1"/>
    <property type="molecule type" value="Genomic_DNA"/>
</dbReference>
<evidence type="ECO:0000313" key="4">
    <source>
        <dbReference type="Proteomes" id="UP000327157"/>
    </source>
</evidence>
<accession>A0A5N5GX69</accession>
<evidence type="ECO:0000256" key="1">
    <source>
        <dbReference type="SAM" id="Phobius"/>
    </source>
</evidence>
<feature type="signal peptide" evidence="2">
    <location>
        <begin position="1"/>
        <end position="19"/>
    </location>
</feature>
<dbReference type="Proteomes" id="UP000327157">
    <property type="component" value="Chromosome 15"/>
</dbReference>
<protein>
    <recommendedName>
        <fullName evidence="5">Transmembrane protein</fullName>
    </recommendedName>
</protein>
<evidence type="ECO:0008006" key="5">
    <source>
        <dbReference type="Google" id="ProtNLM"/>
    </source>
</evidence>
<keyword evidence="4" id="KW-1185">Reference proteome</keyword>
<dbReference type="AlphaFoldDB" id="A0A5N5GX69"/>
<gene>
    <name evidence="3" type="ORF">D8674_014171</name>
</gene>
<keyword evidence="1" id="KW-0472">Membrane</keyword>
<comment type="caution">
    <text evidence="3">The sequence shown here is derived from an EMBL/GenBank/DDBJ whole genome shotgun (WGS) entry which is preliminary data.</text>
</comment>
<organism evidence="3 4">
    <name type="scientific">Pyrus ussuriensis x Pyrus communis</name>
    <dbReference type="NCBI Taxonomy" id="2448454"/>
    <lineage>
        <taxon>Eukaryota</taxon>
        <taxon>Viridiplantae</taxon>
        <taxon>Streptophyta</taxon>
        <taxon>Embryophyta</taxon>
        <taxon>Tracheophyta</taxon>
        <taxon>Spermatophyta</taxon>
        <taxon>Magnoliopsida</taxon>
        <taxon>eudicotyledons</taxon>
        <taxon>Gunneridae</taxon>
        <taxon>Pentapetalae</taxon>
        <taxon>rosids</taxon>
        <taxon>fabids</taxon>
        <taxon>Rosales</taxon>
        <taxon>Rosaceae</taxon>
        <taxon>Amygdaloideae</taxon>
        <taxon>Maleae</taxon>
        <taxon>Pyrus</taxon>
    </lineage>
</organism>
<sequence>MALLFFIASLTFWVSVSNGASIFANFDLWVLEEVQKFMGVWRENRREKEEGGKGRTMSNGGEGEELWNPRVHLSLVEAVRCRQEGRNGWGRGFMGLFYYFFKLIILIF</sequence>
<keyword evidence="2" id="KW-0732">Signal</keyword>
<keyword evidence="1" id="KW-1133">Transmembrane helix</keyword>
<reference evidence="3 4" key="3">
    <citation type="submission" date="2019-11" db="EMBL/GenBank/DDBJ databases">
        <title>A de novo genome assembly of a pear dwarfing rootstock.</title>
        <authorList>
            <person name="Wang F."/>
            <person name="Wang J."/>
            <person name="Li S."/>
            <person name="Zhang Y."/>
            <person name="Fang M."/>
            <person name="Ma L."/>
            <person name="Zhao Y."/>
            <person name="Jiang S."/>
        </authorList>
    </citation>
    <scope>NUCLEOTIDE SEQUENCE [LARGE SCALE GENOMIC DNA]</scope>
    <source>
        <strain evidence="3">S2</strain>
        <tissue evidence="3">Leaf</tissue>
    </source>
</reference>